<sequence>MSSAKSRLLVSPIKRFIHADFHESFQRMTLTDKFLFLNVHGVDKSGIGWHRLPVFLGLSYLGIRRRLHDKYNLVNVGKTPVGVGFNPRDFPFRTADGKFNDPANEFAGGRGTFFGRNMPSVDQKDKITRS</sequence>
<gene>
    <name evidence="1" type="ORF">L6452_10906</name>
</gene>
<proteinExistence type="predicted"/>
<organism evidence="1 2">
    <name type="scientific">Arctium lappa</name>
    <name type="common">Greater burdock</name>
    <name type="synonym">Lappa major</name>
    <dbReference type="NCBI Taxonomy" id="4217"/>
    <lineage>
        <taxon>Eukaryota</taxon>
        <taxon>Viridiplantae</taxon>
        <taxon>Streptophyta</taxon>
        <taxon>Embryophyta</taxon>
        <taxon>Tracheophyta</taxon>
        <taxon>Spermatophyta</taxon>
        <taxon>Magnoliopsida</taxon>
        <taxon>eudicotyledons</taxon>
        <taxon>Gunneridae</taxon>
        <taxon>Pentapetalae</taxon>
        <taxon>asterids</taxon>
        <taxon>campanulids</taxon>
        <taxon>Asterales</taxon>
        <taxon>Asteraceae</taxon>
        <taxon>Carduoideae</taxon>
        <taxon>Cardueae</taxon>
        <taxon>Arctiinae</taxon>
        <taxon>Arctium</taxon>
    </lineage>
</organism>
<evidence type="ECO:0000313" key="1">
    <source>
        <dbReference type="EMBL" id="KAI3748067.1"/>
    </source>
</evidence>
<reference evidence="2" key="1">
    <citation type="journal article" date="2022" name="Mol. Ecol. Resour.">
        <title>The genomes of chicory, endive, great burdock and yacon provide insights into Asteraceae palaeo-polyploidization history and plant inulin production.</title>
        <authorList>
            <person name="Fan W."/>
            <person name="Wang S."/>
            <person name="Wang H."/>
            <person name="Wang A."/>
            <person name="Jiang F."/>
            <person name="Liu H."/>
            <person name="Zhao H."/>
            <person name="Xu D."/>
            <person name="Zhang Y."/>
        </authorList>
    </citation>
    <scope>NUCLEOTIDE SEQUENCE [LARGE SCALE GENOMIC DNA]</scope>
    <source>
        <strain evidence="2">cv. Niubang</strain>
    </source>
</reference>
<keyword evidence="2" id="KW-1185">Reference proteome</keyword>
<accession>A0ACB9DNE6</accession>
<protein>
    <submittedName>
        <fullName evidence="1">Uncharacterized protein</fullName>
    </submittedName>
</protein>
<evidence type="ECO:0000313" key="2">
    <source>
        <dbReference type="Proteomes" id="UP001055879"/>
    </source>
</evidence>
<comment type="caution">
    <text evidence="1">The sequence shown here is derived from an EMBL/GenBank/DDBJ whole genome shotgun (WGS) entry which is preliminary data.</text>
</comment>
<dbReference type="Proteomes" id="UP001055879">
    <property type="component" value="Linkage Group LG03"/>
</dbReference>
<dbReference type="EMBL" id="CM042049">
    <property type="protein sequence ID" value="KAI3748067.1"/>
    <property type="molecule type" value="Genomic_DNA"/>
</dbReference>
<reference evidence="1 2" key="2">
    <citation type="journal article" date="2022" name="Mol. Ecol. Resour.">
        <title>The genomes of chicory, endive, great burdock and yacon provide insights into Asteraceae paleo-polyploidization history and plant inulin production.</title>
        <authorList>
            <person name="Fan W."/>
            <person name="Wang S."/>
            <person name="Wang H."/>
            <person name="Wang A."/>
            <person name="Jiang F."/>
            <person name="Liu H."/>
            <person name="Zhao H."/>
            <person name="Xu D."/>
            <person name="Zhang Y."/>
        </authorList>
    </citation>
    <scope>NUCLEOTIDE SEQUENCE [LARGE SCALE GENOMIC DNA]</scope>
    <source>
        <strain evidence="2">cv. Niubang</strain>
    </source>
</reference>
<name>A0ACB9DNE6_ARCLA</name>